<proteinExistence type="predicted"/>
<reference evidence="3" key="1">
    <citation type="submission" date="2015-08" db="EMBL/GenBank/DDBJ databases">
        <title>Fjat-14210 dsm16467.</title>
        <authorList>
            <person name="Liu B."/>
            <person name="Wang J."/>
            <person name="Zhu Y."/>
            <person name="Liu G."/>
            <person name="Chen Q."/>
            <person name="Chen Z."/>
            <person name="Lan J."/>
            <person name="Che J."/>
            <person name="Ge C."/>
            <person name="Shi H."/>
            <person name="Pan Z."/>
            <person name="Liu X."/>
        </authorList>
    </citation>
    <scope>NUCLEOTIDE SEQUENCE [LARGE SCALE GENOMIC DNA]</scope>
    <source>
        <strain evidence="3">DSM 16467</strain>
    </source>
</reference>
<dbReference type="OrthoDB" id="1752893at2"/>
<dbReference type="STRING" id="284581.AMD01_05995"/>
<comment type="caution">
    <text evidence="2">The sequence shown here is derived from an EMBL/GenBank/DDBJ whole genome shotgun (WGS) entry which is preliminary data.</text>
</comment>
<evidence type="ECO:0000313" key="3">
    <source>
        <dbReference type="Proteomes" id="UP000037558"/>
    </source>
</evidence>
<name>A0A0M0L986_9BACI</name>
<evidence type="ECO:0000256" key="1">
    <source>
        <dbReference type="SAM" id="Phobius"/>
    </source>
</evidence>
<dbReference type="Proteomes" id="UP000037558">
    <property type="component" value="Unassembled WGS sequence"/>
</dbReference>
<keyword evidence="1" id="KW-0812">Transmembrane</keyword>
<organism evidence="2 3">
    <name type="scientific">Priestia koreensis</name>
    <dbReference type="NCBI Taxonomy" id="284581"/>
    <lineage>
        <taxon>Bacteria</taxon>
        <taxon>Bacillati</taxon>
        <taxon>Bacillota</taxon>
        <taxon>Bacilli</taxon>
        <taxon>Bacillales</taxon>
        <taxon>Bacillaceae</taxon>
        <taxon>Priestia</taxon>
    </lineage>
</organism>
<keyword evidence="3" id="KW-1185">Reference proteome</keyword>
<gene>
    <name evidence="2" type="ORF">AMD01_05995</name>
</gene>
<dbReference type="RefSeq" id="WP_053400497.1">
    <property type="nucleotide sequence ID" value="NZ_JAMAUM010000013.1"/>
</dbReference>
<dbReference type="PATRIC" id="fig|284581.3.peg.4598"/>
<dbReference type="PANTHER" id="PTHR39174">
    <property type="entry name" value="INNER MEMBRANE PROTEIN-RELATED"/>
    <property type="match status" value="1"/>
</dbReference>
<dbReference type="PANTHER" id="PTHR39174:SF1">
    <property type="entry name" value="INNER MEMBRANE PROTEIN"/>
    <property type="match status" value="1"/>
</dbReference>
<keyword evidence="1" id="KW-0472">Membrane</keyword>
<accession>A0A0M0L986</accession>
<evidence type="ECO:0000313" key="2">
    <source>
        <dbReference type="EMBL" id="KOO47589.1"/>
    </source>
</evidence>
<feature type="transmembrane region" description="Helical" evidence="1">
    <location>
        <begin position="20"/>
        <end position="37"/>
    </location>
</feature>
<dbReference type="AlphaFoldDB" id="A0A0M0L986"/>
<protein>
    <submittedName>
        <fullName evidence="2">Sodium:pantothenate symporter</fullName>
    </submittedName>
</protein>
<dbReference type="InterPro" id="IPR010398">
    <property type="entry name" value="DUF997"/>
</dbReference>
<feature type="transmembrane region" description="Helical" evidence="1">
    <location>
        <begin position="57"/>
        <end position="81"/>
    </location>
</feature>
<dbReference type="Pfam" id="PF06196">
    <property type="entry name" value="DUF997"/>
    <property type="match status" value="1"/>
</dbReference>
<keyword evidence="1" id="KW-1133">Transmembrane helix</keyword>
<sequence>MKKTHEQKDPRFKIAHKEALIGIALAIFQFVWWYGFAYGLGSKPVKEYAYIWGFPAWFFYSCILGLILIIFLVIVIAKWFFTDVPFEDDEEEERS</sequence>
<dbReference type="EMBL" id="LILC01000007">
    <property type="protein sequence ID" value="KOO47589.1"/>
    <property type="molecule type" value="Genomic_DNA"/>
</dbReference>